<dbReference type="AlphaFoldDB" id="A0A397UZJ6"/>
<evidence type="ECO:0000256" key="11">
    <source>
        <dbReference type="ARBA" id="ARBA00023033"/>
    </source>
</evidence>
<evidence type="ECO:0000256" key="1">
    <source>
        <dbReference type="ARBA" id="ARBA00001974"/>
    </source>
</evidence>
<keyword evidence="8" id="KW-0521">NADP</keyword>
<evidence type="ECO:0000256" key="13">
    <source>
        <dbReference type="ARBA" id="ARBA00029725"/>
    </source>
</evidence>
<evidence type="ECO:0000256" key="12">
    <source>
        <dbReference type="ARBA" id="ARBA00023136"/>
    </source>
</evidence>
<dbReference type="GO" id="GO:0050660">
    <property type="term" value="F:flavin adenine dinucleotide binding"/>
    <property type="evidence" value="ECO:0007669"/>
    <property type="project" value="InterPro"/>
</dbReference>
<dbReference type="STRING" id="44941.A0A397UZJ6"/>
<evidence type="ECO:0000256" key="22">
    <source>
        <dbReference type="ARBA" id="ARBA00049443"/>
    </source>
</evidence>
<keyword evidence="9" id="KW-1133">Transmembrane helix</keyword>
<keyword evidence="7" id="KW-0274">FAD</keyword>
<dbReference type="EMBL" id="QKWP01000735">
    <property type="protein sequence ID" value="RIB15565.1"/>
    <property type="molecule type" value="Genomic_DNA"/>
</dbReference>
<dbReference type="PRINTS" id="PR00370">
    <property type="entry name" value="FMOXYGENASE"/>
</dbReference>
<comment type="function">
    <text evidence="18">Broad spectrum monooxygenase that catalyzes the oxygenation of a wide variety of nitrogen- and sulfur-containing compounds including xenobiotics. Catalyzes the S-oxygenation of hypotaurine to produce taurine, an organic osmolyte involved in cell volume regulation as well as a variety of cytoprotective and developmental processes. In vitro, catalyzes the N-oxygenation of trimethylamine (TMA) to produce trimethylamine N-oxide (TMAO) and could therefore participate to the detoxification of this compound that is generated by the action of gut microbiota from dietary precursors such as choline, choline containing compounds, betaine or L-carnitine.</text>
</comment>
<dbReference type="InterPro" id="IPR050346">
    <property type="entry name" value="FMO-like"/>
</dbReference>
<reference evidence="23 24" key="1">
    <citation type="submission" date="2018-06" db="EMBL/GenBank/DDBJ databases">
        <title>Comparative genomics reveals the genomic features of Rhizophagus irregularis, R. cerebriforme, R. diaphanum and Gigaspora rosea, and their symbiotic lifestyle signature.</title>
        <authorList>
            <person name="Morin E."/>
            <person name="San Clemente H."/>
            <person name="Chen E.C.H."/>
            <person name="De La Providencia I."/>
            <person name="Hainaut M."/>
            <person name="Kuo A."/>
            <person name="Kohler A."/>
            <person name="Murat C."/>
            <person name="Tang N."/>
            <person name="Roy S."/>
            <person name="Loubradou J."/>
            <person name="Henrissat B."/>
            <person name="Grigoriev I.V."/>
            <person name="Corradi N."/>
            <person name="Roux C."/>
            <person name="Martin F.M."/>
        </authorList>
    </citation>
    <scope>NUCLEOTIDE SEQUENCE [LARGE SCALE GENOMIC DNA]</scope>
    <source>
        <strain evidence="23 24">DAOM 194757</strain>
    </source>
</reference>
<evidence type="ECO:0000256" key="7">
    <source>
        <dbReference type="ARBA" id="ARBA00022827"/>
    </source>
</evidence>
<evidence type="ECO:0000256" key="5">
    <source>
        <dbReference type="ARBA" id="ARBA00022692"/>
    </source>
</evidence>
<evidence type="ECO:0000256" key="3">
    <source>
        <dbReference type="ARBA" id="ARBA00009183"/>
    </source>
</evidence>
<comment type="cofactor">
    <cofactor evidence="1">
        <name>FAD</name>
        <dbReference type="ChEBI" id="CHEBI:57692"/>
    </cofactor>
</comment>
<comment type="caution">
    <text evidence="23">The sequence shown here is derived from an EMBL/GenBank/DDBJ whole genome shotgun (WGS) entry which is preliminary data.</text>
</comment>
<keyword evidence="12" id="KW-0472">Membrane</keyword>
<keyword evidence="10" id="KW-0560">Oxidoreductase</keyword>
<dbReference type="GO" id="GO:0050661">
    <property type="term" value="F:NADP binding"/>
    <property type="evidence" value="ECO:0007669"/>
    <property type="project" value="InterPro"/>
</dbReference>
<keyword evidence="11 23" id="KW-0503">Monooxygenase</keyword>
<evidence type="ECO:0000256" key="8">
    <source>
        <dbReference type="ARBA" id="ARBA00022857"/>
    </source>
</evidence>
<sequence length="523" mass="60434">MTKYVAIIGAGIAGLTAIKQCLDNDLIPICFEQNSFIGGLWRYENCEKNKEPYSTIYKGVLTNTSKEMSTFSDFPIPAEWPSYLNQTYVEKYIDMYAENFNLLPHIKFNTTVLKISILPDKRWKVKYIIQNKNQEKEEIFDYIMVCSGHHTKPKWPEFKGMNFFKGEQLHSYKYKRAIDFENKRVLVVGGSFSAMDIAVELSNVASQVYISIRSGKLPWIIPRFMNGKATDHFTRFDDYIIPLSIKGKFLENFIIKSFPTPSYVKLPTDPLISSPIIINSVIFQCLAAGTIIVKPNIKELKSENNQIEFIDGSFLENIDVIIYSTGYSFNYPFLEKNIYTGGDEIEQVYGKDFHDIVWLYNSIFPPKYPNIAFIGLTNRAGSLLPICFNLQSEMQARYATSLFKGSIKPLPSQNEMEISIRKYYEDVRKMYCKSARSGIRYNYLSYMDALSKEVGCYPHPYEIFKKFGFNFWKLFMFGMATPIQYRLIGRGSWEGAKDAISLYNEYSLKNSTRGSREMVVLKN</sequence>
<dbReference type="OrthoDB" id="66881at2759"/>
<comment type="catalytic activity">
    <reaction evidence="19">
        <text>hypotaurine + NADH + O2 + H(+) = taurine + NAD(+) + H2O</text>
        <dbReference type="Rhea" id="RHEA:74111"/>
        <dbReference type="ChEBI" id="CHEBI:15377"/>
        <dbReference type="ChEBI" id="CHEBI:15378"/>
        <dbReference type="ChEBI" id="CHEBI:15379"/>
        <dbReference type="ChEBI" id="CHEBI:57540"/>
        <dbReference type="ChEBI" id="CHEBI:57853"/>
        <dbReference type="ChEBI" id="CHEBI:57945"/>
        <dbReference type="ChEBI" id="CHEBI:507393"/>
        <dbReference type="EC" id="1.14.13.8"/>
    </reaction>
    <physiologicalReaction direction="left-to-right" evidence="19">
        <dbReference type="Rhea" id="RHEA:74112"/>
    </physiologicalReaction>
</comment>
<dbReference type="GO" id="GO:0005789">
    <property type="term" value="C:endoplasmic reticulum membrane"/>
    <property type="evidence" value="ECO:0007669"/>
    <property type="project" value="UniProtKB-SubCell"/>
</dbReference>
<dbReference type="FunFam" id="3.50.50.60:FF:000159">
    <property type="entry name" value="Dimethylaniline monooxygenase [N-oxide-forming]"/>
    <property type="match status" value="1"/>
</dbReference>
<evidence type="ECO:0000256" key="15">
    <source>
        <dbReference type="ARBA" id="ARBA00034536"/>
    </source>
</evidence>
<keyword evidence="24" id="KW-1185">Reference proteome</keyword>
<dbReference type="Pfam" id="PF00743">
    <property type="entry name" value="FMO-like"/>
    <property type="match status" value="1"/>
</dbReference>
<dbReference type="PIRSF" id="PIRSF000332">
    <property type="entry name" value="FMO"/>
    <property type="match status" value="1"/>
</dbReference>
<comment type="similarity">
    <text evidence="3">Belongs to the FMO family.</text>
</comment>
<dbReference type="SUPFAM" id="SSF51905">
    <property type="entry name" value="FAD/NAD(P)-binding domain"/>
    <property type="match status" value="2"/>
</dbReference>
<dbReference type="Proteomes" id="UP000266673">
    <property type="component" value="Unassembled WGS sequence"/>
</dbReference>
<evidence type="ECO:0000256" key="10">
    <source>
        <dbReference type="ARBA" id="ARBA00023002"/>
    </source>
</evidence>
<dbReference type="GO" id="GO:0004499">
    <property type="term" value="F:N,N-dimethylaniline monooxygenase activity"/>
    <property type="evidence" value="ECO:0007669"/>
    <property type="project" value="InterPro"/>
</dbReference>
<evidence type="ECO:0000256" key="18">
    <source>
        <dbReference type="ARBA" id="ARBA00045957"/>
    </source>
</evidence>
<gene>
    <name evidence="23" type="ORF">C2G38_2143504</name>
</gene>
<comment type="subcellular location">
    <subcellularLocation>
        <location evidence="2">Endoplasmic reticulum membrane</location>
        <topology evidence="2">Single-pass membrane protein</topology>
    </subcellularLocation>
</comment>
<evidence type="ECO:0000256" key="17">
    <source>
        <dbReference type="ARBA" id="ARBA00034561"/>
    </source>
</evidence>
<evidence type="ECO:0000256" key="6">
    <source>
        <dbReference type="ARBA" id="ARBA00022824"/>
    </source>
</evidence>
<organism evidence="23 24">
    <name type="scientific">Gigaspora rosea</name>
    <dbReference type="NCBI Taxonomy" id="44941"/>
    <lineage>
        <taxon>Eukaryota</taxon>
        <taxon>Fungi</taxon>
        <taxon>Fungi incertae sedis</taxon>
        <taxon>Mucoromycota</taxon>
        <taxon>Glomeromycotina</taxon>
        <taxon>Glomeromycetes</taxon>
        <taxon>Diversisporales</taxon>
        <taxon>Gigasporaceae</taxon>
        <taxon>Gigaspora</taxon>
    </lineage>
</organism>
<evidence type="ECO:0000256" key="14">
    <source>
        <dbReference type="ARBA" id="ARBA00034528"/>
    </source>
</evidence>
<dbReference type="InterPro" id="IPR020946">
    <property type="entry name" value="Flavin_mOase-like"/>
</dbReference>
<dbReference type="Gene3D" id="3.50.50.60">
    <property type="entry name" value="FAD/NAD(P)-binding domain"/>
    <property type="match status" value="1"/>
</dbReference>
<dbReference type="EC" id="1.14.13.148" evidence="14"/>
<evidence type="ECO:0000256" key="2">
    <source>
        <dbReference type="ARBA" id="ARBA00004389"/>
    </source>
</evidence>
<evidence type="ECO:0000256" key="4">
    <source>
        <dbReference type="ARBA" id="ARBA00022630"/>
    </source>
</evidence>
<dbReference type="InterPro" id="IPR000960">
    <property type="entry name" value="Flavin_mOase"/>
</dbReference>
<keyword evidence="5" id="KW-0812">Transmembrane</keyword>
<keyword evidence="6" id="KW-0256">Endoplasmic reticulum</keyword>
<comment type="catalytic activity">
    <reaction evidence="22">
        <text>N,N-dimethylaniline + NADPH + O2 + H(+) = N,N-dimethylaniline N-oxide + NADP(+) + H2O</text>
        <dbReference type="Rhea" id="RHEA:24468"/>
        <dbReference type="ChEBI" id="CHEBI:15377"/>
        <dbReference type="ChEBI" id="CHEBI:15378"/>
        <dbReference type="ChEBI" id="CHEBI:15379"/>
        <dbReference type="ChEBI" id="CHEBI:16269"/>
        <dbReference type="ChEBI" id="CHEBI:17735"/>
        <dbReference type="ChEBI" id="CHEBI:57783"/>
        <dbReference type="ChEBI" id="CHEBI:58349"/>
        <dbReference type="EC" id="1.14.13.8"/>
    </reaction>
    <physiologicalReaction direction="left-to-right" evidence="22">
        <dbReference type="Rhea" id="RHEA:24469"/>
    </physiologicalReaction>
</comment>
<dbReference type="GO" id="GO:0034899">
    <property type="term" value="F:trimethylamine monooxygenase activity"/>
    <property type="evidence" value="ECO:0007669"/>
    <property type="project" value="UniProtKB-EC"/>
</dbReference>
<evidence type="ECO:0000256" key="19">
    <source>
        <dbReference type="ARBA" id="ARBA00047338"/>
    </source>
</evidence>
<name>A0A397UZJ6_9GLOM</name>
<proteinExistence type="inferred from homology"/>
<accession>A0A397UZJ6</accession>
<evidence type="ECO:0000256" key="21">
    <source>
        <dbReference type="ARBA" id="ARBA00048088"/>
    </source>
</evidence>
<keyword evidence="4" id="KW-0285">Flavoprotein</keyword>
<evidence type="ECO:0000313" key="23">
    <source>
        <dbReference type="EMBL" id="RIB15565.1"/>
    </source>
</evidence>
<dbReference type="PANTHER" id="PTHR23023">
    <property type="entry name" value="DIMETHYLANILINE MONOOXYGENASE"/>
    <property type="match status" value="1"/>
</dbReference>
<evidence type="ECO:0000313" key="24">
    <source>
        <dbReference type="Proteomes" id="UP000266673"/>
    </source>
</evidence>
<evidence type="ECO:0000256" key="9">
    <source>
        <dbReference type="ARBA" id="ARBA00022989"/>
    </source>
</evidence>
<evidence type="ECO:0000256" key="16">
    <source>
        <dbReference type="ARBA" id="ARBA00034554"/>
    </source>
</evidence>
<protein>
    <recommendedName>
        <fullName evidence="15">Flavin-containing monooxygenase 1</fullName>
        <ecNumber evidence="14">1.14.13.148</ecNumber>
    </recommendedName>
    <alternativeName>
        <fullName evidence="17">Dimethylaniline monooxygenase [N-oxide-forming] 1</fullName>
    </alternativeName>
    <alternativeName>
        <fullName evidence="13">Dimethylaniline oxidase 1</fullName>
    </alternativeName>
    <alternativeName>
        <fullName evidence="16">Trimethylamine monooxygenase</fullName>
    </alternativeName>
</protein>
<dbReference type="InterPro" id="IPR036188">
    <property type="entry name" value="FAD/NAD-bd_sf"/>
</dbReference>
<comment type="catalytic activity">
    <reaction evidence="21">
        <text>trimethylamine + NADPH + O2 = trimethylamine N-oxide + NADP(+) + H2O</text>
        <dbReference type="Rhea" id="RHEA:31979"/>
        <dbReference type="ChEBI" id="CHEBI:15377"/>
        <dbReference type="ChEBI" id="CHEBI:15379"/>
        <dbReference type="ChEBI" id="CHEBI:15724"/>
        <dbReference type="ChEBI" id="CHEBI:57783"/>
        <dbReference type="ChEBI" id="CHEBI:58349"/>
        <dbReference type="ChEBI" id="CHEBI:58389"/>
        <dbReference type="EC" id="1.14.13.148"/>
    </reaction>
    <physiologicalReaction direction="left-to-right" evidence="21">
        <dbReference type="Rhea" id="RHEA:31980"/>
    </physiologicalReaction>
</comment>
<comment type="catalytic activity">
    <reaction evidence="20">
        <text>hypotaurine + NADPH + O2 + H(+) = taurine + NADP(+) + H2O</text>
        <dbReference type="Rhea" id="RHEA:69819"/>
        <dbReference type="ChEBI" id="CHEBI:15377"/>
        <dbReference type="ChEBI" id="CHEBI:15378"/>
        <dbReference type="ChEBI" id="CHEBI:15379"/>
        <dbReference type="ChEBI" id="CHEBI:57783"/>
        <dbReference type="ChEBI" id="CHEBI:57853"/>
        <dbReference type="ChEBI" id="CHEBI:58349"/>
        <dbReference type="ChEBI" id="CHEBI:507393"/>
        <dbReference type="EC" id="1.14.13.8"/>
    </reaction>
    <physiologicalReaction direction="left-to-right" evidence="20">
        <dbReference type="Rhea" id="RHEA:69820"/>
    </physiologicalReaction>
</comment>
<evidence type="ECO:0000256" key="20">
    <source>
        <dbReference type="ARBA" id="ARBA00048041"/>
    </source>
</evidence>